<dbReference type="GeneID" id="105908159"/>
<dbReference type="GO" id="GO:0001822">
    <property type="term" value="P:kidney development"/>
    <property type="evidence" value="ECO:0007669"/>
    <property type="project" value="Ensembl"/>
</dbReference>
<dbReference type="GO" id="GO:0001947">
    <property type="term" value="P:heart looping"/>
    <property type="evidence" value="ECO:0007669"/>
    <property type="project" value="Ensembl"/>
</dbReference>
<dbReference type="GO" id="GO:0051310">
    <property type="term" value="P:metaphase chromosome alignment"/>
    <property type="evidence" value="ECO:0007669"/>
    <property type="project" value="TreeGrafter"/>
</dbReference>
<proteinExistence type="predicted"/>
<evidence type="ECO:0000259" key="3">
    <source>
        <dbReference type="Pfam" id="PF10473"/>
    </source>
</evidence>
<feature type="compositionally biased region" description="Polar residues" evidence="2">
    <location>
        <begin position="2713"/>
        <end position="2732"/>
    </location>
</feature>
<evidence type="ECO:0000313" key="6">
    <source>
        <dbReference type="Proteomes" id="UP000515152"/>
    </source>
</evidence>
<dbReference type="GO" id="GO:0000775">
    <property type="term" value="C:chromosome, centromeric region"/>
    <property type="evidence" value="ECO:0007669"/>
    <property type="project" value="InterPro"/>
</dbReference>
<feature type="coiled-coil region" evidence="1">
    <location>
        <begin position="2032"/>
        <end position="2445"/>
    </location>
</feature>
<accession>A0A6P8GFK4</accession>
<feature type="compositionally biased region" description="Polar residues" evidence="2">
    <location>
        <begin position="228"/>
        <end position="248"/>
    </location>
</feature>
<name>A0A6P8GFK4_CLUHA</name>
<evidence type="ECO:0000259" key="5">
    <source>
        <dbReference type="Pfam" id="PF10490"/>
    </source>
</evidence>
<organism evidence="6 7">
    <name type="scientific">Clupea harengus</name>
    <name type="common">Atlantic herring</name>
    <dbReference type="NCBI Taxonomy" id="7950"/>
    <lineage>
        <taxon>Eukaryota</taxon>
        <taxon>Metazoa</taxon>
        <taxon>Chordata</taxon>
        <taxon>Craniata</taxon>
        <taxon>Vertebrata</taxon>
        <taxon>Euteleostomi</taxon>
        <taxon>Actinopterygii</taxon>
        <taxon>Neopterygii</taxon>
        <taxon>Teleostei</taxon>
        <taxon>Clupei</taxon>
        <taxon>Clupeiformes</taxon>
        <taxon>Clupeoidei</taxon>
        <taxon>Clupeidae</taxon>
        <taxon>Clupea</taxon>
    </lineage>
</organism>
<keyword evidence="6" id="KW-1185">Reference proteome</keyword>
<feature type="coiled-coil region" evidence="1">
    <location>
        <begin position="1703"/>
        <end position="1779"/>
    </location>
</feature>
<feature type="region of interest" description="Disordered" evidence="2">
    <location>
        <begin position="2586"/>
        <end position="2687"/>
    </location>
</feature>
<dbReference type="GO" id="GO:0070840">
    <property type="term" value="F:dynein complex binding"/>
    <property type="evidence" value="ECO:0007669"/>
    <property type="project" value="InterPro"/>
</dbReference>
<feature type="compositionally biased region" description="Basic and acidic residues" evidence="2">
    <location>
        <begin position="347"/>
        <end position="379"/>
    </location>
</feature>
<feature type="region of interest" description="Disordered" evidence="2">
    <location>
        <begin position="119"/>
        <end position="161"/>
    </location>
</feature>
<feature type="domain" description="Centromere protein Cenp-F leucine-rich repeat-containing" evidence="3">
    <location>
        <begin position="2042"/>
        <end position="2173"/>
    </location>
</feature>
<dbReference type="GO" id="GO:0042803">
    <property type="term" value="F:protein homodimerization activity"/>
    <property type="evidence" value="ECO:0007669"/>
    <property type="project" value="InterPro"/>
</dbReference>
<dbReference type="Gene3D" id="1.10.287.1490">
    <property type="match status" value="1"/>
</dbReference>
<dbReference type="Pfam" id="PF10490">
    <property type="entry name" value="CENP-F_C_Rb_bdg"/>
    <property type="match status" value="1"/>
</dbReference>
<dbReference type="GO" id="GO:0010389">
    <property type="term" value="P:regulation of G2/M transition of mitotic cell cycle"/>
    <property type="evidence" value="ECO:0007669"/>
    <property type="project" value="TreeGrafter"/>
</dbReference>
<dbReference type="GO" id="GO:0000278">
    <property type="term" value="P:mitotic cell cycle"/>
    <property type="evidence" value="ECO:0007669"/>
    <property type="project" value="TreeGrafter"/>
</dbReference>
<dbReference type="CTD" id="1063"/>
<feature type="compositionally biased region" description="Basic and acidic residues" evidence="2">
    <location>
        <begin position="2668"/>
        <end position="2683"/>
    </location>
</feature>
<feature type="compositionally biased region" description="Polar residues" evidence="2">
    <location>
        <begin position="128"/>
        <end position="154"/>
    </location>
</feature>
<feature type="coiled-coil region" evidence="1">
    <location>
        <begin position="1524"/>
        <end position="1619"/>
    </location>
</feature>
<dbReference type="GO" id="GO:0021591">
    <property type="term" value="P:ventricular system development"/>
    <property type="evidence" value="ECO:0007669"/>
    <property type="project" value="Ensembl"/>
</dbReference>
<dbReference type="Proteomes" id="UP000515152">
    <property type="component" value="Chromosome 14"/>
</dbReference>
<gene>
    <name evidence="7" type="primary">cenpf</name>
</gene>
<feature type="region of interest" description="Disordered" evidence="2">
    <location>
        <begin position="2712"/>
        <end position="2810"/>
    </location>
</feature>
<dbReference type="Gene3D" id="1.20.5.340">
    <property type="match status" value="1"/>
</dbReference>
<feature type="compositionally biased region" description="Basic and acidic residues" evidence="2">
    <location>
        <begin position="2611"/>
        <end position="2633"/>
    </location>
</feature>
<evidence type="ECO:0000256" key="1">
    <source>
        <dbReference type="SAM" id="Coils"/>
    </source>
</evidence>
<feature type="coiled-coil region" evidence="1">
    <location>
        <begin position="1332"/>
        <end position="1450"/>
    </location>
</feature>
<feature type="coiled-coil region" evidence="1">
    <location>
        <begin position="1010"/>
        <end position="1146"/>
    </location>
</feature>
<dbReference type="Pfam" id="PF10481">
    <property type="entry name" value="CENP-F_N"/>
    <property type="match status" value="1"/>
</dbReference>
<feature type="domain" description="Centromere protein Cenp-F N-terminal" evidence="4">
    <location>
        <begin position="1"/>
        <end position="285"/>
    </location>
</feature>
<protein>
    <submittedName>
        <fullName evidence="7">Centromere protein F isoform X1</fullName>
    </submittedName>
</protein>
<dbReference type="GO" id="GO:0000922">
    <property type="term" value="C:spindle pole"/>
    <property type="evidence" value="ECO:0007669"/>
    <property type="project" value="TreeGrafter"/>
</dbReference>
<feature type="domain" description="Kinetochore protein Cenp-F/LEK1 Rb protein-binding" evidence="5">
    <location>
        <begin position="2671"/>
        <end position="2709"/>
    </location>
</feature>
<dbReference type="PANTHER" id="PTHR18874">
    <property type="entry name" value="CMF/LEK/CENP CELL DIVISION-RELATED"/>
    <property type="match status" value="1"/>
</dbReference>
<dbReference type="InterPro" id="IPR018463">
    <property type="entry name" value="Centromere_CenpF_N"/>
</dbReference>
<feature type="region of interest" description="Disordered" evidence="2">
    <location>
        <begin position="198"/>
        <end position="248"/>
    </location>
</feature>
<feature type="compositionally biased region" description="Polar residues" evidence="2">
    <location>
        <begin position="2739"/>
        <end position="2761"/>
    </location>
</feature>
<feature type="coiled-coil region" evidence="1">
    <location>
        <begin position="769"/>
        <end position="971"/>
    </location>
</feature>
<dbReference type="OrthoDB" id="10255522at2759"/>
<dbReference type="PANTHER" id="PTHR18874:SF10">
    <property type="entry name" value="CENTROMERE PROTEIN F"/>
    <property type="match status" value="1"/>
</dbReference>
<evidence type="ECO:0000259" key="4">
    <source>
        <dbReference type="Pfam" id="PF10481"/>
    </source>
</evidence>
<reference evidence="7" key="1">
    <citation type="submission" date="2025-08" db="UniProtKB">
        <authorList>
            <consortium name="RefSeq"/>
        </authorList>
    </citation>
    <scope>IDENTIFICATION</scope>
</reference>
<dbReference type="InterPro" id="IPR043513">
    <property type="entry name" value="Cenp-F"/>
</dbReference>
<evidence type="ECO:0000256" key="2">
    <source>
        <dbReference type="SAM" id="MobiDB-lite"/>
    </source>
</evidence>
<dbReference type="GO" id="GO:0060271">
    <property type="term" value="P:cilium assembly"/>
    <property type="evidence" value="ECO:0007669"/>
    <property type="project" value="Ensembl"/>
</dbReference>
<dbReference type="RefSeq" id="XP_031436036.1">
    <property type="nucleotide sequence ID" value="XM_031580176.2"/>
</dbReference>
<dbReference type="InterPro" id="IPR019513">
    <property type="entry name" value="Centromere_CenpF_leu-rich_rpt"/>
</dbReference>
<feature type="domain" description="Centromere protein Cenp-F leucine-rich repeat-containing" evidence="3">
    <location>
        <begin position="1804"/>
        <end position="1946"/>
    </location>
</feature>
<sequence>MSWVVEEWKDGLSGKALQKIQEFESQLDKLKKERQQKQFQLESLEAALQKQKQKFDSEKSEVAAIKRENQSLLESCDNLDKTRLKLTHDLQVKEQQVNFLEGQLATSRKQIERLEQELKKHKNDLDKSQISNTSELQPYSTPQKTFTAPATPSYRQHESRLEDLQEKYSHEVEERKRLETELKVLKVKLLNQSSVSHKDIARQQNGSSIFPWQQEQTPSKRRPGAASSMWNTEETPVRPSQQSSFMAQGEATGNSQQAEQLGALNQDLKIKVTELEHRLQAQEKDIKNQMNKFNETQSQLDKAKRDLADKERGLTKSKDDLAKMTTQHEQAVAKCTSMEQKLKQVTEEMNCQRHNSDSTRRTLEQKIKDQEKESQKDLAHLQSSHQALDQQFNQTKTKMSQEIQQAKKEFNVLQSEVDKVTALKNRLEKDMEEQKQRLFKSDQGFQASQTKEMELKKKCDEMQREHNNLSSQLQQGTKRLNQLEEEQKINEQSLKQSRNMVEDLKAKAEAQSEELKALNKKLECQSQSSSEDIDNLKKTLSAMETKEKLCQEDLNKQKLEVEQLQNKLQALEREKHDLQITTEAAQKEIEEVKQAYEKIVEWKNEKAQLIENTEADRNTMQAKIDELEKSSTTLVDTNNCLQQKLQDLDREKQSQIDSLKGELLNKCMELEEKGRMYDEMLQKYNEADQKHTKDAENTMAQIKMLEDQVKDLEMRVQVETKKTERMEQCHSELLAQYESACDLAKSKDAIIELTQNRIAHLQESASDSDAQQEQLLARFEEEKSNLVKECEESQAVKANEAEQAKLDLIRCEQDILLLQDQVTSLESALKFQKGLSVEVQTKHADLLKVNNDLTQRISEAEKREEDLLSEVKALSDQVTSLCALKDQCAEFATAAEESKLALENLQDTHKQTVEELQTQKTRLEKFEIQIIEVGDDISSLERENSELTENLERVQREKEDLSSKYQTISEAHNAICEEKTDLKKQISTISAALAEKVTVVEMLATVKTDLEASNVMCAELKSTVESLQKQHDSVVAHNSNLEKSLEEKTDRIGSLEADVKERSAKFNEAAEAYVAEMEKHLQKHKNLKEQLEVVKARLQTKCQEADEAEEKLTSCLSEISSLKEDLEVSNAKLKEVSEACDRISQEVLSCKQSASSHAQELETLRGALETSKRSEESKGCEIQTLKSQLREAELEKSKASDAVKEKNISMNKIKVQLEMLQMDLEDNEACITTYDSQIEELKGTVSILEGKFDHCETQKYDLKVALDGARDQLSTKTSEISQLMACLEDTHKQQHNNSALASELQSVQTTNENLKVALEAEVCKCTNIETIHNNLIEQKREVETNLQELQRDYQNALKGLDSLKLKNDSLQEVIQQLTDETQTLKLALEQATQQMEKTSVKNKEFEEEHTKLSHQLVMLQNEQSQFTNQYSQLLSQVVEQQSRIEQLQEVKKHERALNADSAIQQEYTEEENVVDQQPACENLETCTSPVEEITPPLITSADESSETESKALEVSEPVSEVDVHASIEEQLQEKSRELEELSHAFEEAVQTLEEQREVQLEQLRDQYTAELQKMDSVKLDLETKLVDERQHIEMLSSQLEVARQQMEELNLASQSLLLDDQENVPQAATADASLAVVKDDRSKTEELDDGEFFDAPGSLNESTIPETVDDDGAGEPLTLDYTPDSPKEQGVSLMELHASKDTIKRQEEGLQELHAQYELLTAEMAIRKELCKEMENKVHELEKEKSESLDKLASANGEKRVLSSQVEAMTEEIDLLKLQQQTSNSQLSDVLEMLEGLEHAKGGWDEKFLQIESELKRTRSEKSNLEKHILSMEVDLESMHEQKQRLETELESSRKTNGSLEQELSNAVTERGQLKQELFSCSEERESENQSLVKMKENAVFLEKNNLDTRELIRILEEDIHAGRKQFEEASNKIDILVKEKEELLEQAQLLVQNIVTLNEEKGQLLTEFGQLKDGENTVLRESESMVSKVHSLQEENAKLSLSLESSLLEKGEIAARLISTQEEVTQMRTGIEKLKVRIESDERKKNHMSQLLKAAQRKADSLQDNIEKLEREREDSDQNFEQVVLQAETTKAELEELEAEKKVLSATIDEMTMKLNNLREEKDRLEKELTLRIEEMQVSMQEVSQKLVSAEQANKDAEINQKNVVDELQSKLGATECALQTCRNELETTQLKEQDATRQLLSLQTANEELEQRLQKAEELQDSLQSVSQSLQNDLAVKRQQQITEREEEKAKLHAQLEELRGLVEEKQQWEEVREQLKAVAAEWEEKAQADSAKNETMQITTASLQSSVKQLETQLEAATVMNAELTEKINASQETNLNLQKELETERSATKDGFQLNSLNIQLQESQREAQSYKLSLETLAAEKEELARNLAGIQESLVEMKEREIRLEDALKQAQQQHVDKLTAVREEMAAAESKATELLSDTSSLRAREQELTSALEALQGQHDQCKPTQDELNSKMAKLSKERDGVLSKMNLWMKSCKQLESEKQNLAEENQKQGEQITSLKASQKLAADGDCSVDDQKAELEELREALEEKTKEADDSMDRYCSLMVKVHKLEEANESLQNKVKQLTSQTSASKARKSTSASTQSEDKSSNVENTRPEAREDPEGHASAKRSRALAETPVKAQEALQNLAKRLKAGATPQPRLREEFSPEGLPDRVMKGFADIPKGEMSPFIVRRTAVQRCSPRLAAQNSPVAQQMSFSADQSRCSSKPPAEDSSSQEGLTGGVSSILASVTNSPRPKGPESPAVSMDQRKTRRSSSTRRTSDQHDKRRQTATPSKQDENCHVQ</sequence>
<evidence type="ECO:0000313" key="7">
    <source>
        <dbReference type="RefSeq" id="XP_031436036.1"/>
    </source>
</evidence>
<dbReference type="GO" id="GO:0005634">
    <property type="term" value="C:nucleus"/>
    <property type="evidence" value="ECO:0007669"/>
    <property type="project" value="TreeGrafter"/>
</dbReference>
<feature type="region of interest" description="Disordered" evidence="2">
    <location>
        <begin position="347"/>
        <end position="386"/>
    </location>
</feature>
<dbReference type="Pfam" id="PF10473">
    <property type="entry name" value="CENP-F_leu_zip"/>
    <property type="match status" value="2"/>
</dbReference>
<dbReference type="GO" id="GO:0008017">
    <property type="term" value="F:microtubule binding"/>
    <property type="evidence" value="ECO:0007669"/>
    <property type="project" value="InterPro"/>
</dbReference>
<keyword evidence="1" id="KW-0175">Coiled coil</keyword>
<dbReference type="InterPro" id="IPR018302">
    <property type="entry name" value="CenpF/LEK1_Rb-prot-bd"/>
</dbReference>
<feature type="compositionally biased region" description="Basic and acidic residues" evidence="2">
    <location>
        <begin position="1838"/>
        <end position="1854"/>
    </location>
</feature>
<dbReference type="KEGG" id="char:105908159"/>
<dbReference type="SUPFAM" id="SSF57997">
    <property type="entry name" value="Tropomyosin"/>
    <property type="match status" value="1"/>
</dbReference>
<feature type="compositionally biased region" description="Polar residues" evidence="2">
    <location>
        <begin position="202"/>
        <end position="217"/>
    </location>
</feature>
<feature type="region of interest" description="Disordered" evidence="2">
    <location>
        <begin position="1838"/>
        <end position="1859"/>
    </location>
</feature>
<feature type="compositionally biased region" description="Low complexity" evidence="2">
    <location>
        <begin position="2593"/>
        <end position="2610"/>
    </location>
</feature>